<keyword evidence="4" id="KW-0812">Transmembrane</keyword>
<evidence type="ECO:0000256" key="5">
    <source>
        <dbReference type="ARBA" id="ARBA00022989"/>
    </source>
</evidence>
<dbReference type="EMBL" id="MN739107">
    <property type="protein sequence ID" value="QHS89176.1"/>
    <property type="molecule type" value="Genomic_DNA"/>
</dbReference>
<evidence type="ECO:0000313" key="7">
    <source>
        <dbReference type="EMBL" id="QHS89176.1"/>
    </source>
</evidence>
<comment type="subcellular location">
    <subcellularLocation>
        <location evidence="1">Membrane</location>
        <topology evidence="1">Single-pass membrane protein</topology>
    </subcellularLocation>
</comment>
<reference evidence="7" key="1">
    <citation type="journal article" date="2020" name="Nature">
        <title>Giant virus diversity and host interactions through global metagenomics.</title>
        <authorList>
            <person name="Schulz F."/>
            <person name="Roux S."/>
            <person name="Paez-Espino D."/>
            <person name="Jungbluth S."/>
            <person name="Walsh D.A."/>
            <person name="Denef V.J."/>
            <person name="McMahon K.D."/>
            <person name="Konstantinidis K.T."/>
            <person name="Eloe-Fadrosh E.A."/>
            <person name="Kyrpides N.C."/>
            <person name="Woyke T."/>
        </authorList>
    </citation>
    <scope>NUCLEOTIDE SEQUENCE</scope>
    <source>
        <strain evidence="7">GVMAG-M-3300010158-60</strain>
    </source>
</reference>
<sequence>MKFGIHTVFIPRENILFLEEWIVYHMSIGAEAFYLYDNTGSTAKDADTMHLNNNIAKNGKNRFGIDIAKLTAKLSDTEIIEKMVSLAHWYPVHFIRWANKDSAGNILYDQYKSCANCVSLAKTDWLAFIDIDEFIVIDRNKSKPRKIQELIEGWEAEGITKVTINQVKFKDRFVHYTETGENSIKNITESMQVDTTEWGQKCILSRAHFFNDPKAKNFFIHILDVTSGKKIVSSIHEIGFNHYNLNSAQLKWIESDPTISKRERKMVKDTVVSDRFLTSFQPFVSSGELKNSS</sequence>
<evidence type="ECO:0000256" key="6">
    <source>
        <dbReference type="ARBA" id="ARBA00023136"/>
    </source>
</evidence>
<evidence type="ECO:0000256" key="3">
    <source>
        <dbReference type="ARBA" id="ARBA00022679"/>
    </source>
</evidence>
<evidence type="ECO:0000256" key="1">
    <source>
        <dbReference type="ARBA" id="ARBA00004167"/>
    </source>
</evidence>
<proteinExistence type="predicted"/>
<keyword evidence="2" id="KW-0328">Glycosyltransferase</keyword>
<protein>
    <recommendedName>
        <fullName evidence="8">Glycosyltransferase</fullName>
    </recommendedName>
</protein>
<dbReference type="InterPro" id="IPR008166">
    <property type="entry name" value="Glyco_transf_92"/>
</dbReference>
<dbReference type="GO" id="GO:0005737">
    <property type="term" value="C:cytoplasm"/>
    <property type="evidence" value="ECO:0007669"/>
    <property type="project" value="TreeGrafter"/>
</dbReference>
<keyword evidence="3" id="KW-0808">Transferase</keyword>
<name>A0A6C0BAP7_9ZZZZ</name>
<evidence type="ECO:0000256" key="2">
    <source>
        <dbReference type="ARBA" id="ARBA00022676"/>
    </source>
</evidence>
<evidence type="ECO:0008006" key="8">
    <source>
        <dbReference type="Google" id="ProtNLM"/>
    </source>
</evidence>
<dbReference type="Pfam" id="PF01697">
    <property type="entry name" value="Glyco_transf_92"/>
    <property type="match status" value="1"/>
</dbReference>
<keyword evidence="5" id="KW-1133">Transmembrane helix</keyword>
<dbReference type="PANTHER" id="PTHR21461">
    <property type="entry name" value="GLYCOSYLTRANSFERASE FAMILY 92 PROTEIN"/>
    <property type="match status" value="1"/>
</dbReference>
<dbReference type="AlphaFoldDB" id="A0A6C0BAP7"/>
<dbReference type="PANTHER" id="PTHR21461:SF69">
    <property type="entry name" value="GLYCOSYLTRANSFERASE FAMILY 92 PROTEIN"/>
    <property type="match status" value="1"/>
</dbReference>
<accession>A0A6C0BAP7</accession>
<dbReference type="GO" id="GO:0016020">
    <property type="term" value="C:membrane"/>
    <property type="evidence" value="ECO:0007669"/>
    <property type="project" value="UniProtKB-SubCell"/>
</dbReference>
<dbReference type="GO" id="GO:0016757">
    <property type="term" value="F:glycosyltransferase activity"/>
    <property type="evidence" value="ECO:0007669"/>
    <property type="project" value="UniProtKB-KW"/>
</dbReference>
<evidence type="ECO:0000256" key="4">
    <source>
        <dbReference type="ARBA" id="ARBA00022692"/>
    </source>
</evidence>
<organism evidence="7">
    <name type="scientific">viral metagenome</name>
    <dbReference type="NCBI Taxonomy" id="1070528"/>
    <lineage>
        <taxon>unclassified sequences</taxon>
        <taxon>metagenomes</taxon>
        <taxon>organismal metagenomes</taxon>
    </lineage>
</organism>
<keyword evidence="6" id="KW-0472">Membrane</keyword>